<gene>
    <name evidence="4" type="ORF">C8A04DRAFT_40367</name>
</gene>
<keyword evidence="2" id="KW-0812">Transmembrane</keyword>
<keyword evidence="2" id="KW-1133">Transmembrane helix</keyword>
<dbReference type="GO" id="GO:0003677">
    <property type="term" value="F:DNA binding"/>
    <property type="evidence" value="ECO:0007669"/>
    <property type="project" value="InterPro"/>
</dbReference>
<dbReference type="RefSeq" id="XP_062633270.1">
    <property type="nucleotide sequence ID" value="XM_062784916.1"/>
</dbReference>
<feature type="transmembrane region" description="Helical" evidence="2">
    <location>
        <begin position="411"/>
        <end position="432"/>
    </location>
</feature>
<reference evidence="4" key="1">
    <citation type="journal article" date="2023" name="Mol. Phylogenet. Evol.">
        <title>Genome-scale phylogeny and comparative genomics of the fungal order Sordariales.</title>
        <authorList>
            <person name="Hensen N."/>
            <person name="Bonometti L."/>
            <person name="Westerberg I."/>
            <person name="Brannstrom I.O."/>
            <person name="Guillou S."/>
            <person name="Cros-Aarteil S."/>
            <person name="Calhoun S."/>
            <person name="Haridas S."/>
            <person name="Kuo A."/>
            <person name="Mondo S."/>
            <person name="Pangilinan J."/>
            <person name="Riley R."/>
            <person name="LaButti K."/>
            <person name="Andreopoulos B."/>
            <person name="Lipzen A."/>
            <person name="Chen C."/>
            <person name="Yan M."/>
            <person name="Daum C."/>
            <person name="Ng V."/>
            <person name="Clum A."/>
            <person name="Steindorff A."/>
            <person name="Ohm R.A."/>
            <person name="Martin F."/>
            <person name="Silar P."/>
            <person name="Natvig D.O."/>
            <person name="Lalanne C."/>
            <person name="Gautier V."/>
            <person name="Ament-Velasquez S.L."/>
            <person name="Kruys A."/>
            <person name="Hutchinson M.I."/>
            <person name="Powell A.J."/>
            <person name="Barry K."/>
            <person name="Miller A.N."/>
            <person name="Grigoriev I.V."/>
            <person name="Debuchy R."/>
            <person name="Gladieux P."/>
            <person name="Hiltunen Thoren M."/>
            <person name="Johannesson H."/>
        </authorList>
    </citation>
    <scope>NUCLEOTIDE SEQUENCE</scope>
    <source>
        <strain evidence="4">CBS 141.50</strain>
    </source>
</reference>
<protein>
    <submittedName>
        <fullName evidence="4">Fungal-specific transcription factor-like protein</fullName>
    </submittedName>
</protein>
<dbReference type="SMART" id="SM00906">
    <property type="entry name" value="Fungal_trans"/>
    <property type="match status" value="1"/>
</dbReference>
<dbReference type="InterPro" id="IPR007219">
    <property type="entry name" value="XnlR_reg_dom"/>
</dbReference>
<comment type="caution">
    <text evidence="4">The sequence shown here is derived from an EMBL/GenBank/DDBJ whole genome shotgun (WGS) entry which is preliminary data.</text>
</comment>
<name>A0AAN6ZJI7_9PEZI</name>
<reference evidence="4" key="2">
    <citation type="submission" date="2023-05" db="EMBL/GenBank/DDBJ databases">
        <authorList>
            <consortium name="Lawrence Berkeley National Laboratory"/>
            <person name="Steindorff A."/>
            <person name="Hensen N."/>
            <person name="Bonometti L."/>
            <person name="Westerberg I."/>
            <person name="Brannstrom I.O."/>
            <person name="Guillou S."/>
            <person name="Cros-Aarteil S."/>
            <person name="Calhoun S."/>
            <person name="Haridas S."/>
            <person name="Kuo A."/>
            <person name="Mondo S."/>
            <person name="Pangilinan J."/>
            <person name="Riley R."/>
            <person name="Labutti K."/>
            <person name="Andreopoulos B."/>
            <person name="Lipzen A."/>
            <person name="Chen C."/>
            <person name="Yanf M."/>
            <person name="Daum C."/>
            <person name="Ng V."/>
            <person name="Clum A."/>
            <person name="Ohm R."/>
            <person name="Martin F."/>
            <person name="Silar P."/>
            <person name="Natvig D."/>
            <person name="Lalanne C."/>
            <person name="Gautier V."/>
            <person name="Ament-Velasquez S.L."/>
            <person name="Kruys A."/>
            <person name="Hutchinson M.I."/>
            <person name="Powell A.J."/>
            <person name="Barry K."/>
            <person name="Miller A.N."/>
            <person name="Grigoriev I.V."/>
            <person name="Debuchy R."/>
            <person name="Gladieux P."/>
            <person name="Thoren M.H."/>
            <person name="Johannesson H."/>
        </authorList>
    </citation>
    <scope>NUCLEOTIDE SEQUENCE</scope>
    <source>
        <strain evidence="4">CBS 141.50</strain>
    </source>
</reference>
<evidence type="ECO:0000313" key="4">
    <source>
        <dbReference type="EMBL" id="KAK4139899.1"/>
    </source>
</evidence>
<proteinExistence type="predicted"/>
<dbReference type="Proteomes" id="UP001302676">
    <property type="component" value="Unassembled WGS sequence"/>
</dbReference>
<dbReference type="GO" id="GO:0008270">
    <property type="term" value="F:zinc ion binding"/>
    <property type="evidence" value="ECO:0007669"/>
    <property type="project" value="InterPro"/>
</dbReference>
<dbReference type="CDD" id="cd12148">
    <property type="entry name" value="fungal_TF_MHR"/>
    <property type="match status" value="1"/>
</dbReference>
<dbReference type="GeneID" id="87821529"/>
<accession>A0AAN6ZJI7</accession>
<keyword evidence="1" id="KW-0539">Nucleus</keyword>
<feature type="domain" description="Xylanolytic transcriptional activator regulatory" evidence="3">
    <location>
        <begin position="197"/>
        <end position="270"/>
    </location>
</feature>
<organism evidence="4 5">
    <name type="scientific">Dichotomopilus funicola</name>
    <dbReference type="NCBI Taxonomy" id="1934379"/>
    <lineage>
        <taxon>Eukaryota</taxon>
        <taxon>Fungi</taxon>
        <taxon>Dikarya</taxon>
        <taxon>Ascomycota</taxon>
        <taxon>Pezizomycotina</taxon>
        <taxon>Sordariomycetes</taxon>
        <taxon>Sordariomycetidae</taxon>
        <taxon>Sordariales</taxon>
        <taxon>Chaetomiaceae</taxon>
        <taxon>Dichotomopilus</taxon>
    </lineage>
</organism>
<dbReference type="InterPro" id="IPR050987">
    <property type="entry name" value="AtrR-like"/>
</dbReference>
<dbReference type="AlphaFoldDB" id="A0AAN6ZJI7"/>
<dbReference type="GO" id="GO:0006351">
    <property type="term" value="P:DNA-templated transcription"/>
    <property type="evidence" value="ECO:0007669"/>
    <property type="project" value="InterPro"/>
</dbReference>
<keyword evidence="5" id="KW-1185">Reference proteome</keyword>
<dbReference type="Pfam" id="PF04082">
    <property type="entry name" value="Fungal_trans"/>
    <property type="match status" value="1"/>
</dbReference>
<evidence type="ECO:0000313" key="5">
    <source>
        <dbReference type="Proteomes" id="UP001302676"/>
    </source>
</evidence>
<evidence type="ECO:0000259" key="3">
    <source>
        <dbReference type="SMART" id="SM00906"/>
    </source>
</evidence>
<keyword evidence="2" id="KW-0472">Membrane</keyword>
<dbReference type="GO" id="GO:0003700">
    <property type="term" value="F:DNA-binding transcription factor activity"/>
    <property type="evidence" value="ECO:0007669"/>
    <property type="project" value="InterPro"/>
</dbReference>
<dbReference type="EMBL" id="MU853646">
    <property type="protein sequence ID" value="KAK4139899.1"/>
    <property type="molecule type" value="Genomic_DNA"/>
</dbReference>
<dbReference type="PANTHER" id="PTHR46910">
    <property type="entry name" value="TRANSCRIPTION FACTOR PDR1"/>
    <property type="match status" value="1"/>
</dbReference>
<sequence length="564" mass="62350">MVEGESSLTAHSVFANDLVHRVMSGGTSIPEMHERIETLRNMVEAMKKQPAAHEMTYPHAKPTHFGSPKGCDLPPIAKTLELLKLTRANPQLGIAWVFELFEMEHFPETCLALYMAEEYNAAQFITVNVGLHILFSGYSYLHREKEQEYLDLALICAVNVETALLSLPLHLPANDDVIVALSFGVFYAVELGKPALAWVLASKASELCQSLGYHRIGTFASDSVSSAARKRFLFWVVYTLDKSLSLRLGRSSTIHESDVTVPDPLSDGPSHSPISAFFGLWVVASRIQGQIYELLYCPQAVAQPEAVRMARVQLLLGQLDKLDALTDETSAKWESVLQQASPCETTEFFILSDEIVRLSTRTLIHRAVPNPPGSPTTFTEDCILVARETLAKHQRCIALVESTAERLFSTYMNWTILFAPFAPFIVIFCQVIETRDKSDLARLEAFVNSLLPHISASEAVEKLRRLFQALYSVASQYVESQTGAPGVQHQASTVDTCLVALGFPAQPNLGLQEAPSVPAGEESASEAAFQRGVNPMIWMGTGTDLEDWFYSNQEMLSFLGDDVS</sequence>
<dbReference type="PANTHER" id="PTHR46910:SF5">
    <property type="entry name" value="ZN(II)2CYS6 TRANSCRIPTION FACTOR (EUROFUNG)"/>
    <property type="match status" value="1"/>
</dbReference>
<evidence type="ECO:0000256" key="2">
    <source>
        <dbReference type="SAM" id="Phobius"/>
    </source>
</evidence>
<evidence type="ECO:0000256" key="1">
    <source>
        <dbReference type="ARBA" id="ARBA00023242"/>
    </source>
</evidence>